<dbReference type="InterPro" id="IPR011992">
    <property type="entry name" value="EF-hand-dom_pair"/>
</dbReference>
<evidence type="ECO:0000256" key="6">
    <source>
        <dbReference type="ARBA" id="ARBA00022989"/>
    </source>
</evidence>
<evidence type="ECO:0000256" key="3">
    <source>
        <dbReference type="ARBA" id="ARBA00022448"/>
    </source>
</evidence>
<feature type="transmembrane region" description="Helical" evidence="10">
    <location>
        <begin position="124"/>
        <end position="146"/>
    </location>
</feature>
<feature type="transmembrane region" description="Helical" evidence="10">
    <location>
        <begin position="158"/>
        <end position="183"/>
    </location>
</feature>
<feature type="domain" description="Potassium channel" evidence="11">
    <location>
        <begin position="228"/>
        <end position="297"/>
    </location>
</feature>
<organism evidence="12 13">
    <name type="scientific">Ceratodon purpureus</name>
    <name type="common">Fire moss</name>
    <name type="synonym">Dicranum purpureum</name>
    <dbReference type="NCBI Taxonomy" id="3225"/>
    <lineage>
        <taxon>Eukaryota</taxon>
        <taxon>Viridiplantae</taxon>
        <taxon>Streptophyta</taxon>
        <taxon>Embryophyta</taxon>
        <taxon>Bryophyta</taxon>
        <taxon>Bryophytina</taxon>
        <taxon>Bryopsida</taxon>
        <taxon>Dicranidae</taxon>
        <taxon>Pseudoditrichales</taxon>
        <taxon>Ditrichaceae</taxon>
        <taxon>Ceratodon</taxon>
    </lineage>
</organism>
<evidence type="ECO:0000313" key="12">
    <source>
        <dbReference type="EMBL" id="KAG0555713.1"/>
    </source>
</evidence>
<dbReference type="GO" id="GO:0022841">
    <property type="term" value="F:potassium ion leak channel activity"/>
    <property type="evidence" value="ECO:0007669"/>
    <property type="project" value="TreeGrafter"/>
</dbReference>
<evidence type="ECO:0000256" key="4">
    <source>
        <dbReference type="ARBA" id="ARBA00022692"/>
    </source>
</evidence>
<dbReference type="Proteomes" id="UP000822688">
    <property type="component" value="Chromosome 12"/>
</dbReference>
<keyword evidence="9" id="KW-0407">Ion channel</keyword>
<dbReference type="Gene3D" id="1.10.287.70">
    <property type="match status" value="2"/>
</dbReference>
<dbReference type="PRINTS" id="PR01333">
    <property type="entry name" value="2POREKCHANEL"/>
</dbReference>
<dbReference type="EMBL" id="CM026433">
    <property type="protein sequence ID" value="KAG0555713.1"/>
    <property type="molecule type" value="Genomic_DNA"/>
</dbReference>
<feature type="transmembrane region" description="Helical" evidence="10">
    <location>
        <begin position="275"/>
        <end position="296"/>
    </location>
</feature>
<proteinExistence type="inferred from homology"/>
<evidence type="ECO:0000256" key="8">
    <source>
        <dbReference type="ARBA" id="ARBA00023136"/>
    </source>
</evidence>
<evidence type="ECO:0000259" key="11">
    <source>
        <dbReference type="Pfam" id="PF07885"/>
    </source>
</evidence>
<reference evidence="12" key="1">
    <citation type="submission" date="2020-06" db="EMBL/GenBank/DDBJ databases">
        <title>WGS assembly of Ceratodon purpureus strain R40.</title>
        <authorList>
            <person name="Carey S.B."/>
            <person name="Jenkins J."/>
            <person name="Shu S."/>
            <person name="Lovell J.T."/>
            <person name="Sreedasyam A."/>
            <person name="Maumus F."/>
            <person name="Tiley G.P."/>
            <person name="Fernandez-Pozo N."/>
            <person name="Barry K."/>
            <person name="Chen C."/>
            <person name="Wang M."/>
            <person name="Lipzen A."/>
            <person name="Daum C."/>
            <person name="Saski C.A."/>
            <person name="Payton A.C."/>
            <person name="Mcbreen J.C."/>
            <person name="Conrad R.E."/>
            <person name="Kollar L.M."/>
            <person name="Olsson S."/>
            <person name="Huttunen S."/>
            <person name="Landis J.B."/>
            <person name="Wickett N.J."/>
            <person name="Johnson M.G."/>
            <person name="Rensing S.A."/>
            <person name="Grimwood J."/>
            <person name="Schmutz J."/>
            <person name="Mcdaniel S.F."/>
        </authorList>
    </citation>
    <scope>NUCLEOTIDE SEQUENCE</scope>
    <source>
        <strain evidence="12">R40</strain>
    </source>
</reference>
<dbReference type="InterPro" id="IPR018247">
    <property type="entry name" value="EF_Hand_1_Ca_BS"/>
</dbReference>
<protein>
    <recommendedName>
        <fullName evidence="11">Potassium channel domain-containing protein</fullName>
    </recommendedName>
</protein>
<dbReference type="GO" id="GO:0030322">
    <property type="term" value="P:stabilization of membrane potential"/>
    <property type="evidence" value="ECO:0007669"/>
    <property type="project" value="TreeGrafter"/>
</dbReference>
<dbReference type="GO" id="GO:0009705">
    <property type="term" value="C:plant-type vacuole membrane"/>
    <property type="evidence" value="ECO:0007669"/>
    <property type="project" value="TreeGrafter"/>
</dbReference>
<sequence>MDSNDGASDGLHPLLENCREQGSLMEGLLEDHRPSPKPLRSRILSRLCRVRSAPPLETINASSPQQSRIKHLNRAARGLPPPPPSPFQEEGEGMSTIFKAIIALLIYLLVGLLSFFMLEIELEGTATSATVDALYFAIVTMTTVGYGDLVPKTVGAKLFTCAFVFTGFGLVGVLLSGAANYLVEKQEKLLVQKIYLKYMRKEHKKELVVDDDEVVAAHWKMLVAGVAVVAHFVAGMFALMWWEGMSFIDGFYLVCVTVTTLGYGDRSFRTQAGRIFAIFWILSSTLCVAQFFLYLAESRTEERQHEIACWALHRPTTPSDLEAADMDGDGVVSAAEFVIFKLKEVGKIAEEDVQDILKEFAALDYDESGTLNVSDIHISTLVKET</sequence>
<dbReference type="GO" id="GO:0015271">
    <property type="term" value="F:outward rectifier potassium channel activity"/>
    <property type="evidence" value="ECO:0007669"/>
    <property type="project" value="TreeGrafter"/>
</dbReference>
<evidence type="ECO:0000256" key="2">
    <source>
        <dbReference type="ARBA" id="ARBA00010159"/>
    </source>
</evidence>
<dbReference type="Pfam" id="PF07885">
    <property type="entry name" value="Ion_trans_2"/>
    <property type="match status" value="2"/>
</dbReference>
<accession>A0A8T0G938</accession>
<keyword evidence="13" id="KW-1185">Reference proteome</keyword>
<dbReference type="PANTHER" id="PTHR11003">
    <property type="entry name" value="POTASSIUM CHANNEL, SUBFAMILY K"/>
    <property type="match status" value="1"/>
</dbReference>
<feature type="transmembrane region" description="Helical" evidence="10">
    <location>
        <begin position="217"/>
        <end position="239"/>
    </location>
</feature>
<dbReference type="SUPFAM" id="SSF81324">
    <property type="entry name" value="Voltage-gated potassium channels"/>
    <property type="match status" value="2"/>
</dbReference>
<evidence type="ECO:0000256" key="5">
    <source>
        <dbReference type="ARBA" id="ARBA00022837"/>
    </source>
</evidence>
<feature type="transmembrane region" description="Helical" evidence="10">
    <location>
        <begin position="97"/>
        <end position="118"/>
    </location>
</feature>
<dbReference type="InterPro" id="IPR013099">
    <property type="entry name" value="K_chnl_dom"/>
</dbReference>
<keyword evidence="8 10" id="KW-0472">Membrane</keyword>
<dbReference type="PROSITE" id="PS00018">
    <property type="entry name" value="EF_HAND_1"/>
    <property type="match status" value="1"/>
</dbReference>
<dbReference type="PANTHER" id="PTHR11003:SF291">
    <property type="entry name" value="IP11374P"/>
    <property type="match status" value="1"/>
</dbReference>
<evidence type="ECO:0000256" key="1">
    <source>
        <dbReference type="ARBA" id="ARBA00004141"/>
    </source>
</evidence>
<evidence type="ECO:0000313" key="13">
    <source>
        <dbReference type="Proteomes" id="UP000822688"/>
    </source>
</evidence>
<dbReference type="InterPro" id="IPR003280">
    <property type="entry name" value="2pore_dom_K_chnl"/>
</dbReference>
<name>A0A8T0G938_CERPU</name>
<comment type="subcellular location">
    <subcellularLocation>
        <location evidence="1">Membrane</location>
        <topology evidence="1">Multi-pass membrane protein</topology>
    </subcellularLocation>
</comment>
<comment type="caution">
    <text evidence="12">The sequence shown here is derived from an EMBL/GenBank/DDBJ whole genome shotgun (WGS) entry which is preliminary data.</text>
</comment>
<keyword evidence="3" id="KW-0813">Transport</keyword>
<dbReference type="AlphaFoldDB" id="A0A8T0G938"/>
<keyword evidence="7" id="KW-0406">Ion transport</keyword>
<comment type="similarity">
    <text evidence="2">Belongs to the two pore domain potassium channel (TC 1.A.1.7) family.</text>
</comment>
<keyword evidence="6 10" id="KW-1133">Transmembrane helix</keyword>
<evidence type="ECO:0000256" key="7">
    <source>
        <dbReference type="ARBA" id="ARBA00023065"/>
    </source>
</evidence>
<keyword evidence="5" id="KW-0106">Calcium</keyword>
<dbReference type="GO" id="GO:0005886">
    <property type="term" value="C:plasma membrane"/>
    <property type="evidence" value="ECO:0007669"/>
    <property type="project" value="TreeGrafter"/>
</dbReference>
<dbReference type="OrthoDB" id="415460at2759"/>
<evidence type="ECO:0000256" key="9">
    <source>
        <dbReference type="ARBA" id="ARBA00023303"/>
    </source>
</evidence>
<evidence type="ECO:0000256" key="10">
    <source>
        <dbReference type="SAM" id="Phobius"/>
    </source>
</evidence>
<keyword evidence="4 10" id="KW-0812">Transmembrane</keyword>
<feature type="domain" description="Potassium channel" evidence="11">
    <location>
        <begin position="104"/>
        <end position="183"/>
    </location>
</feature>
<dbReference type="SUPFAM" id="SSF47473">
    <property type="entry name" value="EF-hand"/>
    <property type="match status" value="1"/>
</dbReference>
<gene>
    <name evidence="12" type="ORF">KC19_12G189000</name>
</gene>
<dbReference type="Gene3D" id="1.10.238.10">
    <property type="entry name" value="EF-hand"/>
    <property type="match status" value="1"/>
</dbReference>